<feature type="compositionally biased region" description="Basic and acidic residues" evidence="1">
    <location>
        <begin position="638"/>
        <end position="655"/>
    </location>
</feature>
<protein>
    <submittedName>
        <fullName evidence="2">Uncharacterized protein</fullName>
    </submittedName>
</protein>
<dbReference type="EMBL" id="SDIL01000025">
    <property type="protein sequence ID" value="RXK39866.1"/>
    <property type="molecule type" value="Genomic_DNA"/>
</dbReference>
<keyword evidence="3" id="KW-1185">Reference proteome</keyword>
<accession>A0A4Q1BPM1</accession>
<comment type="caution">
    <text evidence="2">The sequence shown here is derived from an EMBL/GenBank/DDBJ whole genome shotgun (WGS) entry which is preliminary data.</text>
</comment>
<reference evidence="2 3" key="1">
    <citation type="submission" date="2016-06" db="EMBL/GenBank/DDBJ databases">
        <title>Evolution of pathogenesis and genome organization in the Tremellales.</title>
        <authorList>
            <person name="Cuomo C."/>
            <person name="Litvintseva A."/>
            <person name="Heitman J."/>
            <person name="Chen Y."/>
            <person name="Sun S."/>
            <person name="Springer D."/>
            <person name="Dromer F."/>
            <person name="Young S."/>
            <person name="Zeng Q."/>
            <person name="Chapman S."/>
            <person name="Gujja S."/>
            <person name="Saif S."/>
            <person name="Birren B."/>
        </authorList>
    </citation>
    <scope>NUCLEOTIDE SEQUENCE [LARGE SCALE GENOMIC DNA]</scope>
    <source>
        <strain evidence="2 3">ATCC 28783</strain>
    </source>
</reference>
<gene>
    <name evidence="2" type="ORF">M231_02800</name>
</gene>
<feature type="compositionally biased region" description="Polar residues" evidence="1">
    <location>
        <begin position="400"/>
        <end position="413"/>
    </location>
</feature>
<feature type="compositionally biased region" description="Basic and acidic residues" evidence="1">
    <location>
        <begin position="291"/>
        <end position="302"/>
    </location>
</feature>
<feature type="compositionally biased region" description="Gly residues" evidence="1">
    <location>
        <begin position="475"/>
        <end position="485"/>
    </location>
</feature>
<dbReference type="OrthoDB" id="2575758at2759"/>
<feature type="region of interest" description="Disordered" evidence="1">
    <location>
        <begin position="286"/>
        <end position="306"/>
    </location>
</feature>
<feature type="region of interest" description="Disordered" evidence="1">
    <location>
        <begin position="638"/>
        <end position="662"/>
    </location>
</feature>
<feature type="compositionally biased region" description="Polar residues" evidence="1">
    <location>
        <begin position="68"/>
        <end position="91"/>
    </location>
</feature>
<feature type="compositionally biased region" description="Low complexity" evidence="1">
    <location>
        <begin position="96"/>
        <end position="110"/>
    </location>
</feature>
<feature type="region of interest" description="Disordered" evidence="1">
    <location>
        <begin position="51"/>
        <end position="124"/>
    </location>
</feature>
<dbReference type="AlphaFoldDB" id="A0A4Q1BPM1"/>
<feature type="region of interest" description="Disordered" evidence="1">
    <location>
        <begin position="588"/>
        <end position="610"/>
    </location>
</feature>
<feature type="region of interest" description="Disordered" evidence="1">
    <location>
        <begin position="141"/>
        <end position="170"/>
    </location>
</feature>
<feature type="region of interest" description="Disordered" evidence="1">
    <location>
        <begin position="392"/>
        <end position="535"/>
    </location>
</feature>
<feature type="compositionally biased region" description="Pro residues" evidence="1">
    <location>
        <begin position="206"/>
        <end position="215"/>
    </location>
</feature>
<sequence length="760" mass="83635">MTTTLDNAEHQDEFFRSIQLVDSSEMSEMRGGTKPLKVRKRAQPVRVVVGGPARRHRSTITLPRSPHSARSSKSFRPAYTLSSPTSSQTLIRQLHSRSQSIKTISTQSQSHRTPSLSSTHSRAHQSISRLFMSLVENSDSPISPLVMSPPIPLTKSKTRQSRSSSGQSELHLGLGKFTIYDESAKPLPSPPSSPLLSPRHLQKLLPPSPFTPTPMTPSRAPRKAAALLGTGAAYSAPVHRGKKRKEHFRPLPSSTLLEIERFFGETPRRQKKVPSGVKLNANVKAQARAHSGRDKTRDDVGTGRRLGHVGEDGSMWLDVEEEQEFAWLMTDLVYPEYASKESKVHKAENHLVDKDGKSVHKVQDGTNLEVLYETSDEEGWGMKAFTSVLSIPKTSKKGDNPTNLSSNITSITARRTPRPENTPHPWNAPLPSILLASTQHARAAATSRMNVGRLSPRSNSPESDTNSGVISAGESVGGSGSGSGSGSERRKGKPRPPPLNLKPSKRNPKLPHISRTPISSDKTHHNRTPGVQLRDDDQHHHLAQINTHHLRDLDKSGVGHRDNIAVPDSATLPKRITSLPKLTSHRSISEKDIPGTPFVHPRKAPKPKDAIPPVPLIRLFSGKEVVVPKSQNTIQVAAERRDTDSKAGKRSRAEGKNLNPEYGIKTQGEMRGLDFGFDIKRQKDLEVSDKLGLGSRRTDAGRVKATSIGIGMQGMRNDRYVVRKGTEERGKENGISFFDPVTPTTKKGWFRKVQDAVRTK</sequence>
<feature type="compositionally biased region" description="Polar residues" evidence="1">
    <location>
        <begin position="456"/>
        <end position="466"/>
    </location>
</feature>
<name>A0A4Q1BPM1_TREME</name>
<evidence type="ECO:0000256" key="1">
    <source>
        <dbReference type="SAM" id="MobiDB-lite"/>
    </source>
</evidence>
<organism evidence="2 3">
    <name type="scientific">Tremella mesenterica</name>
    <name type="common">Jelly fungus</name>
    <dbReference type="NCBI Taxonomy" id="5217"/>
    <lineage>
        <taxon>Eukaryota</taxon>
        <taxon>Fungi</taxon>
        <taxon>Dikarya</taxon>
        <taxon>Basidiomycota</taxon>
        <taxon>Agaricomycotina</taxon>
        <taxon>Tremellomycetes</taxon>
        <taxon>Tremellales</taxon>
        <taxon>Tremellaceae</taxon>
        <taxon>Tremella</taxon>
    </lineage>
</organism>
<feature type="region of interest" description="Disordered" evidence="1">
    <location>
        <begin position="182"/>
        <end position="221"/>
    </location>
</feature>
<proteinExistence type="predicted"/>
<dbReference type="InParanoid" id="A0A4Q1BPM1"/>
<evidence type="ECO:0000313" key="3">
    <source>
        <dbReference type="Proteomes" id="UP000289152"/>
    </source>
</evidence>
<dbReference type="VEuPathDB" id="FungiDB:TREMEDRAFT_65981"/>
<evidence type="ECO:0000313" key="2">
    <source>
        <dbReference type="EMBL" id="RXK39866.1"/>
    </source>
</evidence>
<feature type="compositionally biased region" description="Polar residues" evidence="1">
    <location>
        <begin position="111"/>
        <end position="124"/>
    </location>
</feature>
<dbReference type="Proteomes" id="UP000289152">
    <property type="component" value="Unassembled WGS sequence"/>
</dbReference>